<dbReference type="AlphaFoldDB" id="A0A7X0FSS5"/>
<dbReference type="InterPro" id="IPR036291">
    <property type="entry name" value="NAD(P)-bd_dom_sf"/>
</dbReference>
<protein>
    <submittedName>
        <fullName evidence="3">Uncharacterized protein YbjT (DUF2867 family)</fullName>
    </submittedName>
</protein>
<evidence type="ECO:0000313" key="4">
    <source>
        <dbReference type="Proteomes" id="UP000537775"/>
    </source>
</evidence>
<sequence length="263" mass="27455">MRIAITGGTGTLGRHIVRAVRARGDDPVVLARATGVDLTTGAGLDAALDGVDAVIDAVNVMTLSAEETTRFFAATTANLAAAAGRQDVAHLVVPSIVGIDRAPRGYYVGKLAHEKAVRESGVPWTIQRLTQFHEFAGQIFAAASAGPFHVAPRARVQPVAAETAAERLAALAAGPAAGRVRDVAGPREERLDDMVRAYARHIGHRGWMPGVSLPGGQMRAMRAGLVLPDDTAERTGPAFADWLSALPPQAEGSRGPVPSSARE</sequence>
<gene>
    <name evidence="3" type="ORF">HD594_003334</name>
</gene>
<dbReference type="PANTHER" id="PTHR12126:SF11">
    <property type="entry name" value="NADH DEHYDROGENASE [UBIQUINONE] 1 ALPHA SUBCOMPLEX SUBUNIT 9, MITOCHONDRIAL"/>
    <property type="match status" value="1"/>
</dbReference>
<proteinExistence type="predicted"/>
<comment type="caution">
    <text evidence="3">The sequence shown here is derived from an EMBL/GenBank/DDBJ whole genome shotgun (WGS) entry which is preliminary data.</text>
</comment>
<evidence type="ECO:0000256" key="1">
    <source>
        <dbReference type="SAM" id="MobiDB-lite"/>
    </source>
</evidence>
<dbReference type="InterPro" id="IPR016040">
    <property type="entry name" value="NAD(P)-bd_dom"/>
</dbReference>
<evidence type="ECO:0000313" key="3">
    <source>
        <dbReference type="EMBL" id="MBB6393021.1"/>
    </source>
</evidence>
<dbReference type="SUPFAM" id="SSF51735">
    <property type="entry name" value="NAD(P)-binding Rossmann-fold domains"/>
    <property type="match status" value="1"/>
</dbReference>
<dbReference type="Gene3D" id="3.40.50.720">
    <property type="entry name" value="NAD(P)-binding Rossmann-like Domain"/>
    <property type="match status" value="1"/>
</dbReference>
<evidence type="ECO:0000259" key="2">
    <source>
        <dbReference type="Pfam" id="PF13460"/>
    </source>
</evidence>
<dbReference type="Pfam" id="PF13460">
    <property type="entry name" value="NAD_binding_10"/>
    <property type="match status" value="1"/>
</dbReference>
<feature type="domain" description="NAD(P)-binding" evidence="2">
    <location>
        <begin position="7"/>
        <end position="161"/>
    </location>
</feature>
<accession>A0A7X0FSS5</accession>
<dbReference type="InterPro" id="IPR051207">
    <property type="entry name" value="ComplexI_NDUFA9_subunit"/>
</dbReference>
<keyword evidence="4" id="KW-1185">Reference proteome</keyword>
<dbReference type="EMBL" id="JACHML010000001">
    <property type="protein sequence ID" value="MBB6393021.1"/>
    <property type="molecule type" value="Genomic_DNA"/>
</dbReference>
<dbReference type="Proteomes" id="UP000537775">
    <property type="component" value="Unassembled WGS sequence"/>
</dbReference>
<dbReference type="RefSeq" id="WP_184752266.1">
    <property type="nucleotide sequence ID" value="NZ_BAAAJR010000001.1"/>
</dbReference>
<name>A0A7X0FSS5_9MICO</name>
<dbReference type="PANTHER" id="PTHR12126">
    <property type="entry name" value="NADH-UBIQUINONE OXIDOREDUCTASE 39 KDA SUBUNIT-RELATED"/>
    <property type="match status" value="1"/>
</dbReference>
<dbReference type="GO" id="GO:0044877">
    <property type="term" value="F:protein-containing complex binding"/>
    <property type="evidence" value="ECO:0007669"/>
    <property type="project" value="TreeGrafter"/>
</dbReference>
<reference evidence="3 4" key="1">
    <citation type="submission" date="2020-08" db="EMBL/GenBank/DDBJ databases">
        <title>Sequencing the genomes of 1000 actinobacteria strains.</title>
        <authorList>
            <person name="Klenk H.-P."/>
        </authorList>
    </citation>
    <scope>NUCLEOTIDE SEQUENCE [LARGE SCALE GENOMIC DNA]</scope>
    <source>
        <strain evidence="3 4">DSM 12511</strain>
    </source>
</reference>
<feature type="region of interest" description="Disordered" evidence="1">
    <location>
        <begin position="244"/>
        <end position="263"/>
    </location>
</feature>
<organism evidence="3 4">
    <name type="scientific">Microbacterium thalassium</name>
    <dbReference type="NCBI Taxonomy" id="362649"/>
    <lineage>
        <taxon>Bacteria</taxon>
        <taxon>Bacillati</taxon>
        <taxon>Actinomycetota</taxon>
        <taxon>Actinomycetes</taxon>
        <taxon>Micrococcales</taxon>
        <taxon>Microbacteriaceae</taxon>
        <taxon>Microbacterium</taxon>
    </lineage>
</organism>